<dbReference type="InterPro" id="IPR013149">
    <property type="entry name" value="ADH-like_C"/>
</dbReference>
<dbReference type="Pfam" id="PF08240">
    <property type="entry name" value="ADH_N"/>
    <property type="match status" value="1"/>
</dbReference>
<dbReference type="Pfam" id="PF00107">
    <property type="entry name" value="ADH_zinc_N"/>
    <property type="match status" value="1"/>
</dbReference>
<sequence>MKAILKKKESLGFELEDLPIPEPEEGQVLVKVRATAICGSDLKLYEWTPWCKSVVKSLPFIPGHECSGEVVKVGKGVKGIKVGDKVAAETHIPCGKCWQCRHNRPHTCQNMELFGHTVNGCFAEYCIIPEISTRKLPEEFPLEKGCLLEPMGIPLRAVYEGEVEGDSVVIIGCGPIGQFAIGISRIRGAEKVIAIDINEKRLDIASKMGATHLINPQKESVVEKVLSLTEGNGAGVIIEASGNAEALERAFGYLRVGGKLFTIGHPQRPLKIDVSSQIIFKEAKIVGLWGRQIWKTWEIAENLLSTGKLNVEPMVTHKFSLQDFEEAFRVAISGEGCKIMLVP</sequence>
<protein>
    <submittedName>
        <fullName evidence="6">L-threonine 3-dehydrogenase</fullName>
        <ecNumber evidence="6">1.1.1.103</ecNumber>
    </submittedName>
</protein>
<comment type="similarity">
    <text evidence="4">Belongs to the zinc-containing alcohol dehydrogenase family.</text>
</comment>
<dbReference type="InterPro" id="IPR011032">
    <property type="entry name" value="GroES-like_sf"/>
</dbReference>
<dbReference type="EMBL" id="QMPZ01000003">
    <property type="protein sequence ID" value="RLE10717.1"/>
    <property type="molecule type" value="Genomic_DNA"/>
</dbReference>
<dbReference type="GO" id="GO:0008743">
    <property type="term" value="F:L-threonine 3-dehydrogenase activity"/>
    <property type="evidence" value="ECO:0007669"/>
    <property type="project" value="UniProtKB-EC"/>
</dbReference>
<dbReference type="Gene3D" id="3.40.50.720">
    <property type="entry name" value="NAD(P)-binding Rossmann-like Domain"/>
    <property type="match status" value="1"/>
</dbReference>
<evidence type="ECO:0000313" key="7">
    <source>
        <dbReference type="Proteomes" id="UP000279422"/>
    </source>
</evidence>
<dbReference type="Gene3D" id="3.90.180.10">
    <property type="entry name" value="Medium-chain alcohol dehydrogenases, catalytic domain"/>
    <property type="match status" value="1"/>
</dbReference>
<keyword evidence="2 4" id="KW-0862">Zinc</keyword>
<dbReference type="SUPFAM" id="SSF50129">
    <property type="entry name" value="GroES-like"/>
    <property type="match status" value="1"/>
</dbReference>
<dbReference type="Proteomes" id="UP000279422">
    <property type="component" value="Unassembled WGS sequence"/>
</dbReference>
<dbReference type="PANTHER" id="PTHR43401">
    <property type="entry name" value="L-THREONINE 3-DEHYDROGENASE"/>
    <property type="match status" value="1"/>
</dbReference>
<organism evidence="6 7">
    <name type="scientific">Aerophobetes bacterium</name>
    <dbReference type="NCBI Taxonomy" id="2030807"/>
    <lineage>
        <taxon>Bacteria</taxon>
        <taxon>Candidatus Aerophobota</taxon>
    </lineage>
</organism>
<comment type="caution">
    <text evidence="6">The sequence shown here is derived from an EMBL/GenBank/DDBJ whole genome shotgun (WGS) entry which is preliminary data.</text>
</comment>
<dbReference type="GO" id="GO:0008270">
    <property type="term" value="F:zinc ion binding"/>
    <property type="evidence" value="ECO:0007669"/>
    <property type="project" value="InterPro"/>
</dbReference>
<dbReference type="InterPro" id="IPR020843">
    <property type="entry name" value="ER"/>
</dbReference>
<dbReference type="SMART" id="SM00829">
    <property type="entry name" value="PKS_ER"/>
    <property type="match status" value="1"/>
</dbReference>
<name>A0A497E603_UNCAE</name>
<evidence type="ECO:0000256" key="3">
    <source>
        <dbReference type="ARBA" id="ARBA00023002"/>
    </source>
</evidence>
<dbReference type="InterPro" id="IPR013154">
    <property type="entry name" value="ADH-like_N"/>
</dbReference>
<keyword evidence="1 4" id="KW-0479">Metal-binding</keyword>
<accession>A0A497E603</accession>
<dbReference type="PROSITE" id="PS00059">
    <property type="entry name" value="ADH_ZINC"/>
    <property type="match status" value="1"/>
</dbReference>
<reference evidence="6 7" key="1">
    <citation type="submission" date="2018-06" db="EMBL/GenBank/DDBJ databases">
        <title>Extensive metabolic versatility and redundancy in microbially diverse, dynamic hydrothermal sediments.</title>
        <authorList>
            <person name="Dombrowski N."/>
            <person name="Teske A."/>
            <person name="Baker B.J."/>
        </authorList>
    </citation>
    <scope>NUCLEOTIDE SEQUENCE [LARGE SCALE GENOMIC DNA]</scope>
    <source>
        <strain evidence="6">B47_G16</strain>
    </source>
</reference>
<feature type="domain" description="Enoyl reductase (ER)" evidence="5">
    <location>
        <begin position="9"/>
        <end position="341"/>
    </location>
</feature>
<dbReference type="PANTHER" id="PTHR43401:SF2">
    <property type="entry name" value="L-THREONINE 3-DEHYDROGENASE"/>
    <property type="match status" value="1"/>
</dbReference>
<dbReference type="InterPro" id="IPR002328">
    <property type="entry name" value="ADH_Zn_CS"/>
</dbReference>
<dbReference type="SUPFAM" id="SSF51735">
    <property type="entry name" value="NAD(P)-binding Rossmann-fold domains"/>
    <property type="match status" value="1"/>
</dbReference>
<evidence type="ECO:0000256" key="4">
    <source>
        <dbReference type="RuleBase" id="RU361277"/>
    </source>
</evidence>
<dbReference type="EC" id="1.1.1.103" evidence="6"/>
<proteinExistence type="inferred from homology"/>
<evidence type="ECO:0000256" key="2">
    <source>
        <dbReference type="ARBA" id="ARBA00022833"/>
    </source>
</evidence>
<keyword evidence="3 6" id="KW-0560">Oxidoreductase</keyword>
<dbReference type="AlphaFoldDB" id="A0A497E603"/>
<dbReference type="InterPro" id="IPR050129">
    <property type="entry name" value="Zn_alcohol_dh"/>
</dbReference>
<evidence type="ECO:0000259" key="5">
    <source>
        <dbReference type="SMART" id="SM00829"/>
    </source>
</evidence>
<comment type="cofactor">
    <cofactor evidence="4">
        <name>Zn(2+)</name>
        <dbReference type="ChEBI" id="CHEBI:29105"/>
    </cofactor>
</comment>
<gene>
    <name evidence="6" type="primary">tdh</name>
    <name evidence="6" type="ORF">DRJ00_00560</name>
</gene>
<dbReference type="InterPro" id="IPR036291">
    <property type="entry name" value="NAD(P)-bd_dom_sf"/>
</dbReference>
<evidence type="ECO:0000313" key="6">
    <source>
        <dbReference type="EMBL" id="RLE10717.1"/>
    </source>
</evidence>
<evidence type="ECO:0000256" key="1">
    <source>
        <dbReference type="ARBA" id="ARBA00022723"/>
    </source>
</evidence>